<sequence length="531" mass="60288">MEVRLLHPHTFVLLCFFLIWTKTHVLGGLENPDQLSEDVKKSQFPDGFLFGVATSAYQIEGATLEDGRGLSNWDVFVRTGHVKNGDTADTADDHYHRYLEDIEIIHSLGLDAYRFSISWTRILPRGKFGEVNPAGISFYNNVIDNLLLKGIQPFVTIHHEDYPQELMDRYGGWLSPLMQDDFVLFAEICFKSFGDRVKYWMTINEPNLVSEFEYERGVYPPARCSLPFGNCSAGGNSDTEPLISMHNMLLAHAKAAKLYREHFQAKQGGMLGIVSTALMYEPKSDSEQDREAAARAWAFYIAWTFDPVVFGDYPPEMRQYHGSELPTFTAEEKLLLRKSIDFMGLNHYGTLYAKDCLHSSCPCFEPSCVPGGNRAIRGFVSTNGFRDGVPIGEPTGMQQLYVVPRGMEEIVDYAKKRYHNMPMFITENGYSQPLDAVTIEDVDRIEFHQAYLASLAQAIRNGADVRGYFIWTLMDDFEWTDGYDLKFGLYAVDPMTLNRIPRLSAKWYSHFLRNISLNVNDPSGNSASGTR</sequence>
<feature type="chain" id="PRO_5043404434" evidence="5">
    <location>
        <begin position="28"/>
        <end position="531"/>
    </location>
</feature>
<comment type="similarity">
    <text evidence="1 4">Belongs to the glycosyl hydrolase 1 family.</text>
</comment>
<name>A0AAV1C1J5_OLDCO</name>
<dbReference type="PROSITE" id="PS00653">
    <property type="entry name" value="GLYCOSYL_HYDROL_F1_2"/>
    <property type="match status" value="1"/>
</dbReference>
<accession>A0AAV1C1J5</accession>
<dbReference type="Pfam" id="PF00232">
    <property type="entry name" value="Glyco_hydro_1"/>
    <property type="match status" value="1"/>
</dbReference>
<evidence type="ECO:0000313" key="6">
    <source>
        <dbReference type="EMBL" id="CAI9088554.1"/>
    </source>
</evidence>
<dbReference type="AlphaFoldDB" id="A0AAV1C1J5"/>
<dbReference type="InterPro" id="IPR017853">
    <property type="entry name" value="GH"/>
</dbReference>
<dbReference type="GO" id="GO:0009821">
    <property type="term" value="P:alkaloid biosynthetic process"/>
    <property type="evidence" value="ECO:0007669"/>
    <property type="project" value="UniProtKB-ARBA"/>
</dbReference>
<protein>
    <submittedName>
        <fullName evidence="6">OLC1v1022906C1</fullName>
    </submittedName>
</protein>
<dbReference type="SUPFAM" id="SSF51445">
    <property type="entry name" value="(Trans)glycosidases"/>
    <property type="match status" value="1"/>
</dbReference>
<evidence type="ECO:0000256" key="2">
    <source>
        <dbReference type="ARBA" id="ARBA00022801"/>
    </source>
</evidence>
<feature type="signal peptide" evidence="5">
    <location>
        <begin position="1"/>
        <end position="27"/>
    </location>
</feature>
<proteinExistence type="inferred from homology"/>
<keyword evidence="5" id="KW-0732">Signal</keyword>
<keyword evidence="2" id="KW-0378">Hydrolase</keyword>
<dbReference type="InterPro" id="IPR033132">
    <property type="entry name" value="GH_1_N_CS"/>
</dbReference>
<keyword evidence="3" id="KW-0326">Glycosidase</keyword>
<dbReference type="Proteomes" id="UP001161247">
    <property type="component" value="Chromosome 1"/>
</dbReference>
<evidence type="ECO:0000256" key="5">
    <source>
        <dbReference type="SAM" id="SignalP"/>
    </source>
</evidence>
<keyword evidence="7" id="KW-1185">Reference proteome</keyword>
<dbReference type="EMBL" id="OX459118">
    <property type="protein sequence ID" value="CAI9088554.1"/>
    <property type="molecule type" value="Genomic_DNA"/>
</dbReference>
<dbReference type="PANTHER" id="PTHR10353:SF175">
    <property type="entry name" value="BETA-GLUCOSIDASE 18-LIKE ISOFORM X1"/>
    <property type="match status" value="1"/>
</dbReference>
<dbReference type="PANTHER" id="PTHR10353">
    <property type="entry name" value="GLYCOSYL HYDROLASE"/>
    <property type="match status" value="1"/>
</dbReference>
<organism evidence="6 7">
    <name type="scientific">Oldenlandia corymbosa var. corymbosa</name>
    <dbReference type="NCBI Taxonomy" id="529605"/>
    <lineage>
        <taxon>Eukaryota</taxon>
        <taxon>Viridiplantae</taxon>
        <taxon>Streptophyta</taxon>
        <taxon>Embryophyta</taxon>
        <taxon>Tracheophyta</taxon>
        <taxon>Spermatophyta</taxon>
        <taxon>Magnoliopsida</taxon>
        <taxon>eudicotyledons</taxon>
        <taxon>Gunneridae</taxon>
        <taxon>Pentapetalae</taxon>
        <taxon>asterids</taxon>
        <taxon>lamiids</taxon>
        <taxon>Gentianales</taxon>
        <taxon>Rubiaceae</taxon>
        <taxon>Rubioideae</taxon>
        <taxon>Spermacoceae</taxon>
        <taxon>Hedyotis-Oldenlandia complex</taxon>
        <taxon>Oldenlandia</taxon>
    </lineage>
</organism>
<gene>
    <name evidence="6" type="ORF">OLC1_LOCUS1107</name>
</gene>
<evidence type="ECO:0000256" key="1">
    <source>
        <dbReference type="ARBA" id="ARBA00010838"/>
    </source>
</evidence>
<evidence type="ECO:0000256" key="3">
    <source>
        <dbReference type="ARBA" id="ARBA00023295"/>
    </source>
</evidence>
<reference evidence="6" key="1">
    <citation type="submission" date="2023-03" db="EMBL/GenBank/DDBJ databases">
        <authorList>
            <person name="Julca I."/>
        </authorList>
    </citation>
    <scope>NUCLEOTIDE SEQUENCE</scope>
</reference>
<dbReference type="PRINTS" id="PR00131">
    <property type="entry name" value="GLHYDRLASE1"/>
</dbReference>
<dbReference type="FunFam" id="3.20.20.80:FF:000020">
    <property type="entry name" value="Beta-glucosidase 12"/>
    <property type="match status" value="1"/>
</dbReference>
<dbReference type="GO" id="GO:0005975">
    <property type="term" value="P:carbohydrate metabolic process"/>
    <property type="evidence" value="ECO:0007669"/>
    <property type="project" value="InterPro"/>
</dbReference>
<dbReference type="GO" id="GO:0008422">
    <property type="term" value="F:beta-glucosidase activity"/>
    <property type="evidence" value="ECO:0007669"/>
    <property type="project" value="TreeGrafter"/>
</dbReference>
<evidence type="ECO:0000313" key="7">
    <source>
        <dbReference type="Proteomes" id="UP001161247"/>
    </source>
</evidence>
<evidence type="ECO:0000256" key="4">
    <source>
        <dbReference type="RuleBase" id="RU003690"/>
    </source>
</evidence>
<dbReference type="InterPro" id="IPR001360">
    <property type="entry name" value="Glyco_hydro_1"/>
</dbReference>
<dbReference type="Gene3D" id="3.20.20.80">
    <property type="entry name" value="Glycosidases"/>
    <property type="match status" value="1"/>
</dbReference>